<dbReference type="Proteomes" id="UP000265926">
    <property type="component" value="Unassembled WGS sequence"/>
</dbReference>
<keyword evidence="4" id="KW-1185">Reference proteome</keyword>
<organism evidence="3 4">
    <name type="scientific">Maribellus luteus</name>
    <dbReference type="NCBI Taxonomy" id="2305463"/>
    <lineage>
        <taxon>Bacteria</taxon>
        <taxon>Pseudomonadati</taxon>
        <taxon>Bacteroidota</taxon>
        <taxon>Bacteroidia</taxon>
        <taxon>Marinilabiliales</taxon>
        <taxon>Prolixibacteraceae</taxon>
        <taxon>Maribellus</taxon>
    </lineage>
</organism>
<feature type="chain" id="PRO_5017434322" description="Quinol oxidase subunit 4" evidence="2">
    <location>
        <begin position="21"/>
        <end position="68"/>
    </location>
</feature>
<protein>
    <recommendedName>
        <fullName evidence="5">Quinol oxidase subunit 4</fullName>
    </recommendedName>
</protein>
<proteinExistence type="predicted"/>
<sequence length="68" mass="7496">MKSKRIIAAILVAFTFSVFTSSCRSVVFTGHPKREVKTNAKGEIPPGQMKKLTGEKSAKKYAPGQRKK</sequence>
<evidence type="ECO:0000256" key="2">
    <source>
        <dbReference type="SAM" id="SignalP"/>
    </source>
</evidence>
<evidence type="ECO:0000313" key="4">
    <source>
        <dbReference type="Proteomes" id="UP000265926"/>
    </source>
</evidence>
<accession>A0A399T0L5</accession>
<feature type="region of interest" description="Disordered" evidence="1">
    <location>
        <begin position="37"/>
        <end position="68"/>
    </location>
</feature>
<gene>
    <name evidence="3" type="ORF">D1614_14225</name>
</gene>
<reference evidence="3 4" key="1">
    <citation type="submission" date="2018-08" db="EMBL/GenBank/DDBJ databases">
        <title>Pallidiluteibacterium maritimus gen. nov., sp. nov., isolated from coastal sediment.</title>
        <authorList>
            <person name="Zhou L.Y."/>
        </authorList>
    </citation>
    <scope>NUCLEOTIDE SEQUENCE [LARGE SCALE GENOMIC DNA]</scope>
    <source>
        <strain evidence="3 4">XSD2</strain>
    </source>
</reference>
<feature type="signal peptide" evidence="2">
    <location>
        <begin position="1"/>
        <end position="20"/>
    </location>
</feature>
<dbReference type="EMBL" id="QWGR01000007">
    <property type="protein sequence ID" value="RIJ47731.1"/>
    <property type="molecule type" value="Genomic_DNA"/>
</dbReference>
<dbReference type="OrthoDB" id="680152at2"/>
<name>A0A399T0L5_9BACT</name>
<comment type="caution">
    <text evidence="3">The sequence shown here is derived from an EMBL/GenBank/DDBJ whole genome shotgun (WGS) entry which is preliminary data.</text>
</comment>
<evidence type="ECO:0000313" key="3">
    <source>
        <dbReference type="EMBL" id="RIJ47731.1"/>
    </source>
</evidence>
<dbReference type="PROSITE" id="PS51257">
    <property type="entry name" value="PROKAR_LIPOPROTEIN"/>
    <property type="match status" value="1"/>
</dbReference>
<evidence type="ECO:0008006" key="5">
    <source>
        <dbReference type="Google" id="ProtNLM"/>
    </source>
</evidence>
<keyword evidence="2" id="KW-0732">Signal</keyword>
<dbReference type="AlphaFoldDB" id="A0A399T0L5"/>
<evidence type="ECO:0000256" key="1">
    <source>
        <dbReference type="SAM" id="MobiDB-lite"/>
    </source>
</evidence>
<dbReference type="RefSeq" id="WP_119438619.1">
    <property type="nucleotide sequence ID" value="NZ_QWGR01000007.1"/>
</dbReference>